<evidence type="ECO:0000313" key="2">
    <source>
        <dbReference type="Proteomes" id="UP000054485"/>
    </source>
</evidence>
<gene>
    <name evidence="1" type="ORF">CY34DRAFT_773561</name>
</gene>
<accession>A0A0C9ZKR6</accession>
<reference evidence="1 2" key="1">
    <citation type="submission" date="2014-04" db="EMBL/GenBank/DDBJ databases">
        <authorList>
            <consortium name="DOE Joint Genome Institute"/>
            <person name="Kuo A."/>
            <person name="Ruytinx J."/>
            <person name="Rineau F."/>
            <person name="Colpaert J."/>
            <person name="Kohler A."/>
            <person name="Nagy L.G."/>
            <person name="Floudas D."/>
            <person name="Copeland A."/>
            <person name="Barry K.W."/>
            <person name="Cichocki N."/>
            <person name="Veneault-Fourrey C."/>
            <person name="LaButti K."/>
            <person name="Lindquist E.A."/>
            <person name="Lipzen A."/>
            <person name="Lundell T."/>
            <person name="Morin E."/>
            <person name="Murat C."/>
            <person name="Sun H."/>
            <person name="Tunlid A."/>
            <person name="Henrissat B."/>
            <person name="Grigoriev I.V."/>
            <person name="Hibbett D.S."/>
            <person name="Martin F."/>
            <person name="Nordberg H.P."/>
            <person name="Cantor M.N."/>
            <person name="Hua S.X."/>
        </authorList>
    </citation>
    <scope>NUCLEOTIDE SEQUENCE [LARGE SCALE GENOMIC DNA]</scope>
    <source>
        <strain evidence="1 2">UH-Slu-Lm8-n1</strain>
    </source>
</reference>
<sequence length="64" mass="7347">MNYIVALTKTLDVRPNKSLSLECYPTFEWGGRRGRRRRWGAGGHWSFGTLQEKGWTGCRCGRAD</sequence>
<organism evidence="1 2">
    <name type="scientific">Suillus luteus UH-Slu-Lm8-n1</name>
    <dbReference type="NCBI Taxonomy" id="930992"/>
    <lineage>
        <taxon>Eukaryota</taxon>
        <taxon>Fungi</taxon>
        <taxon>Dikarya</taxon>
        <taxon>Basidiomycota</taxon>
        <taxon>Agaricomycotina</taxon>
        <taxon>Agaricomycetes</taxon>
        <taxon>Agaricomycetidae</taxon>
        <taxon>Boletales</taxon>
        <taxon>Suillineae</taxon>
        <taxon>Suillaceae</taxon>
        <taxon>Suillus</taxon>
    </lineage>
</organism>
<evidence type="ECO:0000313" key="1">
    <source>
        <dbReference type="EMBL" id="KIK38065.1"/>
    </source>
</evidence>
<keyword evidence="2" id="KW-1185">Reference proteome</keyword>
<reference evidence="2" key="2">
    <citation type="submission" date="2015-01" db="EMBL/GenBank/DDBJ databases">
        <title>Evolutionary Origins and Diversification of the Mycorrhizal Mutualists.</title>
        <authorList>
            <consortium name="DOE Joint Genome Institute"/>
            <consortium name="Mycorrhizal Genomics Consortium"/>
            <person name="Kohler A."/>
            <person name="Kuo A."/>
            <person name="Nagy L.G."/>
            <person name="Floudas D."/>
            <person name="Copeland A."/>
            <person name="Barry K.W."/>
            <person name="Cichocki N."/>
            <person name="Veneault-Fourrey C."/>
            <person name="LaButti K."/>
            <person name="Lindquist E.A."/>
            <person name="Lipzen A."/>
            <person name="Lundell T."/>
            <person name="Morin E."/>
            <person name="Murat C."/>
            <person name="Riley R."/>
            <person name="Ohm R."/>
            <person name="Sun H."/>
            <person name="Tunlid A."/>
            <person name="Henrissat B."/>
            <person name="Grigoriev I.V."/>
            <person name="Hibbett D.S."/>
            <person name="Martin F."/>
        </authorList>
    </citation>
    <scope>NUCLEOTIDE SEQUENCE [LARGE SCALE GENOMIC DNA]</scope>
    <source>
        <strain evidence="2">UH-Slu-Lm8-n1</strain>
    </source>
</reference>
<name>A0A0C9ZKR6_9AGAM</name>
<dbReference type="InParanoid" id="A0A0C9ZKR6"/>
<dbReference type="AlphaFoldDB" id="A0A0C9ZKR6"/>
<dbReference type="HOGENOM" id="CLU_2869150_0_0_1"/>
<proteinExistence type="predicted"/>
<protein>
    <submittedName>
        <fullName evidence="1">Uncharacterized protein</fullName>
    </submittedName>
</protein>
<dbReference type="Proteomes" id="UP000054485">
    <property type="component" value="Unassembled WGS sequence"/>
</dbReference>
<dbReference type="EMBL" id="KN835413">
    <property type="protein sequence ID" value="KIK38065.1"/>
    <property type="molecule type" value="Genomic_DNA"/>
</dbReference>